<dbReference type="PANTHER" id="PTHR30068:SF4">
    <property type="entry name" value="URONATE ISOMERASE"/>
    <property type="match status" value="1"/>
</dbReference>
<dbReference type="PANTHER" id="PTHR30068">
    <property type="entry name" value="URONATE ISOMERASE"/>
    <property type="match status" value="1"/>
</dbReference>
<evidence type="ECO:0000313" key="8">
    <source>
        <dbReference type="EMBL" id="TSB45415.1"/>
    </source>
</evidence>
<evidence type="ECO:0000256" key="6">
    <source>
        <dbReference type="ARBA" id="ARBA00023235"/>
    </source>
</evidence>
<dbReference type="HAMAP" id="MF_00675">
    <property type="entry name" value="UxaC"/>
    <property type="match status" value="1"/>
</dbReference>
<evidence type="ECO:0000256" key="1">
    <source>
        <dbReference type="ARBA" id="ARBA00001165"/>
    </source>
</evidence>
<accession>A0A553ZVP9</accession>
<dbReference type="NCBIfam" id="NF002794">
    <property type="entry name" value="PRK02925.1"/>
    <property type="match status" value="1"/>
</dbReference>
<keyword evidence="6 7" id="KW-0413">Isomerase</keyword>
<reference evidence="8 9" key="1">
    <citation type="submission" date="2019-07" db="EMBL/GenBank/DDBJ databases">
        <authorList>
            <person name="Park Y.J."/>
            <person name="Jeong S.E."/>
            <person name="Jung H.S."/>
        </authorList>
    </citation>
    <scope>NUCLEOTIDE SEQUENCE [LARGE SCALE GENOMIC DNA]</scope>
    <source>
        <strain evidence="9">P16(2019)</strain>
    </source>
</reference>
<dbReference type="InterPro" id="IPR003766">
    <property type="entry name" value="Uronate_isomerase"/>
</dbReference>
<comment type="similarity">
    <text evidence="3 7">Belongs to the metallo-dependent hydrolases superfamily. Uronate isomerase family.</text>
</comment>
<gene>
    <name evidence="7 8" type="primary">uxaC</name>
    <name evidence="8" type="ORF">FN960_15880</name>
</gene>
<dbReference type="SUPFAM" id="SSF51556">
    <property type="entry name" value="Metallo-dependent hydrolases"/>
    <property type="match status" value="1"/>
</dbReference>
<protein>
    <recommendedName>
        <fullName evidence="5 7">Uronate isomerase</fullName>
        <ecNumber evidence="4 7">5.3.1.12</ecNumber>
    </recommendedName>
    <alternativeName>
        <fullName evidence="7">Glucuronate isomerase</fullName>
    </alternativeName>
    <alternativeName>
        <fullName evidence="7">Uronic isomerase</fullName>
    </alternativeName>
</protein>
<dbReference type="EC" id="5.3.1.12" evidence="4 7"/>
<proteinExistence type="inferred from homology"/>
<keyword evidence="9" id="KW-1185">Reference proteome</keyword>
<sequence length="472" mass="54064">MLTTGKAFIHDDFLLTNAPAKRLYHEFAKDKPILDYHCHVSPHEIADDRRYNNISEVWLHGDHYKWRAMRALGIDEDYVTGNKSDKDKFLKWAEAVPHTMGNPLYHWTHLELKRYFGVDELLNQDSAERIWTEVNERLQDKEMSTRGIIEQSNVHVICTTDDPIDSLESHKKLAAESGNFKTKVYPAFRPDKVLAITTEPFLSYIKKLSEASQVEITSYQQLLKALEERADFFHAAGCRLSDHGIDTVPYKQVTESEAANVFEKALNGSNITADEELSYQAYTMQFLGRLYHKHGWTMQLHLGAARNNNSRMFKQLGADTGFDSMGDAPIAESLNGFLNELEKTNELPKSIIYTVNPIYNEVIATAIGNFQSSGTKGKIQFGSGWWFNDQKDGMIKQLKDLSNIGLLSTFVGMLTDSRSFLSYTRHEYFRRVLCDLVGGWIEAGEAPEDYEWIGQMIENICYHNAEQYFEFA</sequence>
<dbReference type="Pfam" id="PF02614">
    <property type="entry name" value="UxaC"/>
    <property type="match status" value="1"/>
</dbReference>
<dbReference type="GO" id="GO:0008880">
    <property type="term" value="F:glucuronate isomerase activity"/>
    <property type="evidence" value="ECO:0007669"/>
    <property type="project" value="UniProtKB-UniRule"/>
</dbReference>
<dbReference type="Proteomes" id="UP000318521">
    <property type="component" value="Unassembled WGS sequence"/>
</dbReference>
<name>A0A553ZVP9_9BACI</name>
<comment type="pathway">
    <text evidence="2 7">Carbohydrate metabolism; pentose and glucuronate interconversion.</text>
</comment>
<dbReference type="GO" id="GO:0019698">
    <property type="term" value="P:D-galacturonate catabolic process"/>
    <property type="evidence" value="ECO:0007669"/>
    <property type="project" value="TreeGrafter"/>
</dbReference>
<dbReference type="UniPathway" id="UPA00246"/>
<evidence type="ECO:0000313" key="9">
    <source>
        <dbReference type="Proteomes" id="UP000318521"/>
    </source>
</evidence>
<dbReference type="Gene3D" id="1.10.2020.10">
    <property type="entry name" value="uronate isomerase, domain 2, chain A"/>
    <property type="match status" value="1"/>
</dbReference>
<dbReference type="Gene3D" id="3.20.20.140">
    <property type="entry name" value="Metal-dependent hydrolases"/>
    <property type="match status" value="1"/>
</dbReference>
<dbReference type="EMBL" id="VLXZ01000011">
    <property type="protein sequence ID" value="TSB45415.1"/>
    <property type="molecule type" value="Genomic_DNA"/>
</dbReference>
<comment type="catalytic activity">
    <reaction evidence="1 7">
        <text>D-glucuronate = D-fructuronate</text>
        <dbReference type="Rhea" id="RHEA:13049"/>
        <dbReference type="ChEBI" id="CHEBI:58720"/>
        <dbReference type="ChEBI" id="CHEBI:59863"/>
        <dbReference type="EC" id="5.3.1.12"/>
    </reaction>
</comment>
<evidence type="ECO:0000256" key="3">
    <source>
        <dbReference type="ARBA" id="ARBA00008397"/>
    </source>
</evidence>
<evidence type="ECO:0000256" key="5">
    <source>
        <dbReference type="ARBA" id="ARBA00020555"/>
    </source>
</evidence>
<evidence type="ECO:0000256" key="2">
    <source>
        <dbReference type="ARBA" id="ARBA00004892"/>
    </source>
</evidence>
<dbReference type="AlphaFoldDB" id="A0A553ZVP9"/>
<evidence type="ECO:0000256" key="7">
    <source>
        <dbReference type="HAMAP-Rule" id="MF_00675"/>
    </source>
</evidence>
<dbReference type="RefSeq" id="WP_143849841.1">
    <property type="nucleotide sequence ID" value="NZ_VLXZ01000011.1"/>
</dbReference>
<comment type="caution">
    <text evidence="8">The sequence shown here is derived from an EMBL/GenBank/DDBJ whole genome shotgun (WGS) entry which is preliminary data.</text>
</comment>
<dbReference type="InterPro" id="IPR032466">
    <property type="entry name" value="Metal_Hydrolase"/>
</dbReference>
<dbReference type="OrthoDB" id="9766564at2"/>
<comment type="catalytic activity">
    <reaction evidence="7">
        <text>aldehydo-D-galacturonate = keto-D-tagaturonate</text>
        <dbReference type="Rhea" id="RHEA:27702"/>
        <dbReference type="ChEBI" id="CHEBI:12952"/>
        <dbReference type="ChEBI" id="CHEBI:17886"/>
    </reaction>
</comment>
<organism evidence="8 9">
    <name type="scientific">Alkalicoccobacillus porphyridii</name>
    <dbReference type="NCBI Taxonomy" id="2597270"/>
    <lineage>
        <taxon>Bacteria</taxon>
        <taxon>Bacillati</taxon>
        <taxon>Bacillota</taxon>
        <taxon>Bacilli</taxon>
        <taxon>Bacillales</taxon>
        <taxon>Bacillaceae</taxon>
        <taxon>Alkalicoccobacillus</taxon>
    </lineage>
</organism>
<dbReference type="GO" id="GO:0042840">
    <property type="term" value="P:D-glucuronate catabolic process"/>
    <property type="evidence" value="ECO:0007669"/>
    <property type="project" value="TreeGrafter"/>
</dbReference>
<evidence type="ECO:0000256" key="4">
    <source>
        <dbReference type="ARBA" id="ARBA00012546"/>
    </source>
</evidence>